<accession>A0ABR7JSM0</accession>
<dbReference type="Proteomes" id="UP000609849">
    <property type="component" value="Unassembled WGS sequence"/>
</dbReference>
<dbReference type="SMART" id="SM00382">
    <property type="entry name" value="AAA"/>
    <property type="match status" value="2"/>
</dbReference>
<keyword evidence="1" id="KW-0547">Nucleotide-binding</keyword>
<feature type="compositionally biased region" description="Basic and acidic residues" evidence="4">
    <location>
        <begin position="549"/>
        <end position="586"/>
    </location>
</feature>
<evidence type="ECO:0000313" key="6">
    <source>
        <dbReference type="EMBL" id="MBC5997777.1"/>
    </source>
</evidence>
<evidence type="ECO:0000256" key="1">
    <source>
        <dbReference type="ARBA" id="ARBA00022741"/>
    </source>
</evidence>
<evidence type="ECO:0000256" key="2">
    <source>
        <dbReference type="ARBA" id="ARBA00022840"/>
    </source>
</evidence>
<evidence type="ECO:0000256" key="4">
    <source>
        <dbReference type="SAM" id="MobiDB-lite"/>
    </source>
</evidence>
<keyword evidence="7" id="KW-1185">Reference proteome</keyword>
<dbReference type="SUPFAM" id="SSF52540">
    <property type="entry name" value="P-loop containing nucleoside triphosphate hydrolases"/>
    <property type="match status" value="2"/>
</dbReference>
<dbReference type="InterPro" id="IPR027417">
    <property type="entry name" value="P-loop_NTPase"/>
</dbReference>
<organism evidence="6 7">
    <name type="scientific">Romboutsia faecis</name>
    <dbReference type="NCBI Taxonomy" id="2764597"/>
    <lineage>
        <taxon>Bacteria</taxon>
        <taxon>Bacillati</taxon>
        <taxon>Bacillota</taxon>
        <taxon>Clostridia</taxon>
        <taxon>Peptostreptococcales</taxon>
        <taxon>Peptostreptococcaceae</taxon>
        <taxon>Romboutsia</taxon>
    </lineage>
</organism>
<name>A0ABR7JSM0_9FIRM</name>
<dbReference type="InterPro" id="IPR003439">
    <property type="entry name" value="ABC_transporter-like_ATP-bd"/>
</dbReference>
<dbReference type="RefSeq" id="WP_153972473.1">
    <property type="nucleotide sequence ID" value="NZ_JACRWE010000007.1"/>
</dbReference>
<dbReference type="InterPro" id="IPR017871">
    <property type="entry name" value="ABC_transporter-like_CS"/>
</dbReference>
<comment type="caution">
    <text evidence="6">The sequence shown here is derived from an EMBL/GenBank/DDBJ whole genome shotgun (WGS) entry which is preliminary data.</text>
</comment>
<evidence type="ECO:0000313" key="7">
    <source>
        <dbReference type="Proteomes" id="UP000609849"/>
    </source>
</evidence>
<gene>
    <name evidence="6" type="ORF">H8923_13515</name>
</gene>
<keyword evidence="2 6" id="KW-0067">ATP-binding</keyword>
<feature type="domain" description="ABC transporter" evidence="5">
    <location>
        <begin position="4"/>
        <end position="263"/>
    </location>
</feature>
<dbReference type="InterPro" id="IPR051309">
    <property type="entry name" value="ABCF_ATPase"/>
</dbReference>
<dbReference type="Pfam" id="PF00005">
    <property type="entry name" value="ABC_tran"/>
    <property type="match status" value="2"/>
</dbReference>
<evidence type="ECO:0000259" key="5">
    <source>
        <dbReference type="PROSITE" id="PS50893"/>
    </source>
</evidence>
<dbReference type="InterPro" id="IPR032781">
    <property type="entry name" value="ABC_tran_Xtn"/>
</dbReference>
<dbReference type="PANTHER" id="PTHR42855:SF2">
    <property type="entry name" value="DRUG RESISTANCE ABC TRANSPORTER,ATP-BINDING PROTEIN"/>
    <property type="match status" value="1"/>
</dbReference>
<feature type="coiled-coil region" evidence="3">
    <location>
        <begin position="249"/>
        <end position="286"/>
    </location>
</feature>
<dbReference type="Pfam" id="PF12848">
    <property type="entry name" value="ABC_tran_Xtn"/>
    <property type="match status" value="1"/>
</dbReference>
<evidence type="ECO:0000256" key="3">
    <source>
        <dbReference type="SAM" id="Coils"/>
    </source>
</evidence>
<dbReference type="PROSITE" id="PS50893">
    <property type="entry name" value="ABC_TRANSPORTER_2"/>
    <property type="match status" value="2"/>
</dbReference>
<dbReference type="CDD" id="cd03221">
    <property type="entry name" value="ABCF_EF-3"/>
    <property type="match status" value="1"/>
</dbReference>
<dbReference type="Pfam" id="PF16326">
    <property type="entry name" value="ABC_tran_CTD"/>
    <property type="match status" value="1"/>
</dbReference>
<dbReference type="GO" id="GO:0005524">
    <property type="term" value="F:ATP binding"/>
    <property type="evidence" value="ECO:0007669"/>
    <property type="project" value="UniProtKB-KW"/>
</dbReference>
<dbReference type="PANTHER" id="PTHR42855">
    <property type="entry name" value="ABC TRANSPORTER ATP-BINDING SUBUNIT"/>
    <property type="match status" value="1"/>
</dbReference>
<feature type="domain" description="ABC transporter" evidence="5">
    <location>
        <begin position="333"/>
        <end position="546"/>
    </location>
</feature>
<proteinExistence type="predicted"/>
<dbReference type="PROSITE" id="PS00211">
    <property type="entry name" value="ABC_TRANSPORTER_1"/>
    <property type="match status" value="2"/>
</dbReference>
<reference evidence="6 7" key="1">
    <citation type="submission" date="2020-08" db="EMBL/GenBank/DDBJ databases">
        <authorList>
            <person name="Liu C."/>
            <person name="Sun Q."/>
        </authorList>
    </citation>
    <scope>NUCLEOTIDE SEQUENCE [LARGE SCALE GENOMIC DNA]</scope>
    <source>
        <strain evidence="6 7">NSJ-18</strain>
    </source>
</reference>
<dbReference type="InterPro" id="IPR003593">
    <property type="entry name" value="AAA+_ATPase"/>
</dbReference>
<feature type="region of interest" description="Disordered" evidence="4">
    <location>
        <begin position="548"/>
        <end position="586"/>
    </location>
</feature>
<keyword evidence="3" id="KW-0175">Coiled coil</keyword>
<sequence length="639" mass="73778">MIVLSCNNLNKSFGIDSILEDVSFTVNEGDKIGIIGINGTGKTTLFKIISGVYGYDSGDIYTAKDCEIGYLEQNMNFHSENTILDEVLDVFRDLIDMEAYLRNLELKIAEESEKSNSADLDKLMNEYSHKLELFADKNGYGYKSEAKGVLKGLGFNDNDINKPISILSGGEKTRILLGKLLLKKPTLLMLDEPTNHLDSEAIEWLEIFLKQYKGTVMLISHDRYFLDQVVNRTFEIHNKKLKTYNGNYSKFLELSKVEKELELKKYEDQQKDLKKQEESIERLKAYGREKHLKRARSKEKALDKIDVLDKPEAYRKKARIEFNPSVVSGNDVLQVRDVSMGYGNRILFKDLNLDIYREEKVALIGANGIGKSTLFKIIMNEIIPLSGSVTLGTNVNVSYFHQEQKTLNLDNTIIDEIWDSNKHLTQTQIRSMLGAFLFEDEEVFKKISTLSGGERARVAILKLILSNANFLLLDEPTNHLDIDSKEVLEEALSSYTGTIFTISHDRYFLNTVVDKILVLDENGITEYLGNYDYYMFKKRQVQEMSLIQENDKEEKTKTQLKEEKRKEREQREAEKKNRVKRQNIEKEIETTESKIEELDMLLCQEEVYSNPERAKEVSQDKTNLETKLESLYEDWEQLV</sequence>
<dbReference type="InterPro" id="IPR032524">
    <property type="entry name" value="ABC_tran_C"/>
</dbReference>
<dbReference type="Gene3D" id="3.40.50.300">
    <property type="entry name" value="P-loop containing nucleotide triphosphate hydrolases"/>
    <property type="match status" value="2"/>
</dbReference>
<protein>
    <submittedName>
        <fullName evidence="6">ABC-F family ATP-binding cassette domain-containing protein</fullName>
    </submittedName>
</protein>
<feature type="coiled-coil region" evidence="3">
    <location>
        <begin position="94"/>
        <end position="121"/>
    </location>
</feature>
<dbReference type="EMBL" id="JACRWE010000007">
    <property type="protein sequence ID" value="MBC5997777.1"/>
    <property type="molecule type" value="Genomic_DNA"/>
</dbReference>